<sequence>MVFSISTTSQLFCARPWLLHSKPFFLYLKKPSLLPTSSSIPISISISCKTANKLRFGLTLCRAAKPQSGSVKKRPSPSPKKKRVGGGSSSKTFKLNDNDVDVDVAEDDSTGSIIHSQSYQPSPLPKPPAGFVLDSHGRVLMASSKRIATVVDSTNNFPLECVIRRVFRSSRGDECMLLCPVDTPVQILKSTNVDGWSAVSDEEVEAILPAAAYALAKIHMHLVFSGYDHYSPGHITIGFFLGFLLRNLDDGQDIDGLPNEGVEITCFHLVRSKELLFWVSSPRGFMAVGRTSKMKLAIIEYSYSCKISSTRLGEHSDFVDETCCSVIASAHLLDLPNLFTDLNDGNEFLGLLGEELERRIGLLGIDNWS</sequence>
<evidence type="ECO:0000313" key="2">
    <source>
        <dbReference type="EMBL" id="KAF8404065.1"/>
    </source>
</evidence>
<feature type="compositionally biased region" description="Basic residues" evidence="1">
    <location>
        <begin position="71"/>
        <end position="84"/>
    </location>
</feature>
<dbReference type="Proteomes" id="UP000655225">
    <property type="component" value="Unassembled WGS sequence"/>
</dbReference>
<organism evidence="2 3">
    <name type="scientific">Tetracentron sinense</name>
    <name type="common">Spur-leaf</name>
    <dbReference type="NCBI Taxonomy" id="13715"/>
    <lineage>
        <taxon>Eukaryota</taxon>
        <taxon>Viridiplantae</taxon>
        <taxon>Streptophyta</taxon>
        <taxon>Embryophyta</taxon>
        <taxon>Tracheophyta</taxon>
        <taxon>Spermatophyta</taxon>
        <taxon>Magnoliopsida</taxon>
        <taxon>Trochodendrales</taxon>
        <taxon>Trochodendraceae</taxon>
        <taxon>Tetracentron</taxon>
    </lineage>
</organism>
<comment type="caution">
    <text evidence="2">The sequence shown here is derived from an EMBL/GenBank/DDBJ whole genome shotgun (WGS) entry which is preliminary data.</text>
</comment>
<accession>A0A834ZEE7</accession>
<dbReference type="PANTHER" id="PTHR36061">
    <property type="match status" value="1"/>
</dbReference>
<dbReference type="OrthoDB" id="1918611at2759"/>
<evidence type="ECO:0000313" key="3">
    <source>
        <dbReference type="Proteomes" id="UP000655225"/>
    </source>
</evidence>
<dbReference type="AlphaFoldDB" id="A0A834ZEE7"/>
<dbReference type="EMBL" id="JABCRI010000006">
    <property type="protein sequence ID" value="KAF8404065.1"/>
    <property type="molecule type" value="Genomic_DNA"/>
</dbReference>
<evidence type="ECO:0000256" key="1">
    <source>
        <dbReference type="SAM" id="MobiDB-lite"/>
    </source>
</evidence>
<gene>
    <name evidence="2" type="ORF">HHK36_008942</name>
</gene>
<protein>
    <submittedName>
        <fullName evidence="2">Uncharacterized protein</fullName>
    </submittedName>
</protein>
<proteinExistence type="predicted"/>
<keyword evidence="3" id="KW-1185">Reference proteome</keyword>
<reference evidence="2 3" key="1">
    <citation type="submission" date="2020-04" db="EMBL/GenBank/DDBJ databases">
        <title>Plant Genome Project.</title>
        <authorList>
            <person name="Zhang R.-G."/>
        </authorList>
    </citation>
    <scope>NUCLEOTIDE SEQUENCE [LARGE SCALE GENOMIC DNA]</scope>
    <source>
        <strain evidence="2">YNK0</strain>
        <tissue evidence="2">Leaf</tissue>
    </source>
</reference>
<name>A0A834ZEE7_TETSI</name>
<dbReference type="PANTHER" id="PTHR36061:SF3">
    <property type="entry name" value="OS04G0692200 PROTEIN"/>
    <property type="match status" value="1"/>
</dbReference>
<feature type="region of interest" description="Disordered" evidence="1">
    <location>
        <begin position="67"/>
        <end position="95"/>
    </location>
</feature>